<feature type="signal peptide" evidence="3">
    <location>
        <begin position="1"/>
        <end position="16"/>
    </location>
</feature>
<proteinExistence type="predicted"/>
<evidence type="ECO:0000256" key="1">
    <source>
        <dbReference type="ARBA" id="ARBA00022729"/>
    </source>
</evidence>
<dbReference type="GO" id="GO:0030245">
    <property type="term" value="P:cellulose catabolic process"/>
    <property type="evidence" value="ECO:0007669"/>
    <property type="project" value="InterPro"/>
</dbReference>
<feature type="chain" id="PRO_5025564781" evidence="3">
    <location>
        <begin position="17"/>
        <end position="810"/>
    </location>
</feature>
<feature type="compositionally biased region" description="Pro residues" evidence="2">
    <location>
        <begin position="645"/>
        <end position="663"/>
    </location>
</feature>
<dbReference type="Pfam" id="PF00734">
    <property type="entry name" value="CBM_1"/>
    <property type="match status" value="4"/>
</dbReference>
<feature type="compositionally biased region" description="Pro residues" evidence="2">
    <location>
        <begin position="710"/>
        <end position="725"/>
    </location>
</feature>
<dbReference type="SUPFAM" id="SSF51989">
    <property type="entry name" value="Glycosyl hydrolases family 6, cellulases"/>
    <property type="match status" value="1"/>
</dbReference>
<dbReference type="GO" id="GO:0030248">
    <property type="term" value="F:cellulose binding"/>
    <property type="evidence" value="ECO:0007669"/>
    <property type="project" value="InterPro"/>
</dbReference>
<feature type="domain" description="CBM1" evidence="4">
    <location>
        <begin position="381"/>
        <end position="417"/>
    </location>
</feature>
<dbReference type="InterPro" id="IPR016288">
    <property type="entry name" value="Beta_cellobiohydrolase"/>
</dbReference>
<dbReference type="PRINTS" id="PR00733">
    <property type="entry name" value="GLHYDRLASE6"/>
</dbReference>
<evidence type="ECO:0000313" key="5">
    <source>
        <dbReference type="EMBL" id="OQR95177.1"/>
    </source>
</evidence>
<comment type="caution">
    <text evidence="5">The sequence shown here is derived from an EMBL/GenBank/DDBJ whole genome shotgun (WGS) entry which is preliminary data.</text>
</comment>
<evidence type="ECO:0000256" key="2">
    <source>
        <dbReference type="SAM" id="MobiDB-lite"/>
    </source>
</evidence>
<name>A0A1V9ZB72_ACHHY</name>
<evidence type="ECO:0000313" key="6">
    <source>
        <dbReference type="Proteomes" id="UP000243579"/>
    </source>
</evidence>
<dbReference type="AlphaFoldDB" id="A0A1V9ZB72"/>
<dbReference type="Proteomes" id="UP000243579">
    <property type="component" value="Unassembled WGS sequence"/>
</dbReference>
<dbReference type="SUPFAM" id="SSF57180">
    <property type="entry name" value="Cellulose-binding domain"/>
    <property type="match status" value="4"/>
</dbReference>
<reference evidence="5 6" key="1">
    <citation type="journal article" date="2014" name="Genome Biol. Evol.">
        <title>The secreted proteins of Achlya hypogyna and Thraustotheca clavata identify the ancestral oomycete secretome and reveal gene acquisitions by horizontal gene transfer.</title>
        <authorList>
            <person name="Misner I."/>
            <person name="Blouin N."/>
            <person name="Leonard G."/>
            <person name="Richards T.A."/>
            <person name="Lane C.E."/>
        </authorList>
    </citation>
    <scope>NUCLEOTIDE SEQUENCE [LARGE SCALE GENOMIC DNA]</scope>
    <source>
        <strain evidence="5 6">ATCC 48635</strain>
    </source>
</reference>
<dbReference type="InterPro" id="IPR035971">
    <property type="entry name" value="CBD_sf"/>
</dbReference>
<organism evidence="5 6">
    <name type="scientific">Achlya hypogyna</name>
    <name type="common">Oomycete</name>
    <name type="synonym">Protoachlya hypogyna</name>
    <dbReference type="NCBI Taxonomy" id="1202772"/>
    <lineage>
        <taxon>Eukaryota</taxon>
        <taxon>Sar</taxon>
        <taxon>Stramenopiles</taxon>
        <taxon>Oomycota</taxon>
        <taxon>Saprolegniomycetes</taxon>
        <taxon>Saprolegniales</taxon>
        <taxon>Achlyaceae</taxon>
        <taxon>Achlya</taxon>
    </lineage>
</organism>
<dbReference type="SMART" id="SM00236">
    <property type="entry name" value="fCBD"/>
    <property type="match status" value="4"/>
</dbReference>
<feature type="domain" description="CBM1" evidence="4">
    <location>
        <begin position="424"/>
        <end position="460"/>
    </location>
</feature>
<sequence length="810" mass="85821">MIVLAAAAYLADFTSAAICKGPAPHSYQVAEQSNPAFGPAISELKKHPVATWYVDNGGDSIDALLSECSNDTPVIVVYGLPGKDCAAGFSGGGKNTNAEQYKAWVQSLATRVGNKKVIYILEPDAIGLLSNNDCAEKNGYMPNLQVARQILSTNTNAQIYADVAGWADQGKAISVLNSLGKVSGIAINTSNYKSTGDMDALCLKYSKATGGLHCIIDTSRNHNGSPQNEWCNSRSAGIGAPPTDKTDNDLVDYYLWLKVPGESDGQCYGQSADSMVGPAAGQFFADQFKLLWDNGYFVAHGSPKIGQTAHAHYSAHAFAVVKRALSFFIRAFPPAVPCAINIISDIRADDIRANIISNIRADIQTDEKADEEADVPPNHQTIRLEHFSCGGKNYSGSNQCITGCKCEFINEYYSQCRPVAASATEVAPFGRCGGIGYGGVTECTAGHICTVMNKHYSQCPLFFAVVATFATQAYAHGHLVDPKPTFVNPYGDPTVFCATLDGPTVLPGSSYNQGPDYNTEQFTTHFKASAYKTLRDFLGAYPTGGECGITSGDGPSQTLPRTVKWANGQEGFISSHQGPCELWCDDTRVFQNDNCAANMPNGYMPIDTSKCTGAKRLTMLWLALHSPQWQVYKNCINISGSAPSPTSPSPNPGPTTSPSPYTPAPSTSSSRPSPVPSSGSPTVYPSPAPSSGSPTVYPSPAPSSGSPTMYPSPAPSPVPSTTPSPTGPIAGWKQCGGAGYPASLPCVSGFQCLSLSKTYYQCVPNANGKGQLGRFAQCGGVYYTGSTTCAEGDECVVRNPWFSQCLLKAR</sequence>
<dbReference type="EMBL" id="JNBR01000333">
    <property type="protein sequence ID" value="OQR95177.1"/>
    <property type="molecule type" value="Genomic_DNA"/>
</dbReference>
<dbReference type="OrthoDB" id="64893at2759"/>
<accession>A0A1V9ZB72</accession>
<dbReference type="InterPro" id="IPR000254">
    <property type="entry name" value="CBD"/>
</dbReference>
<dbReference type="PANTHER" id="PTHR34876">
    <property type="match status" value="1"/>
</dbReference>
<evidence type="ECO:0000256" key="3">
    <source>
        <dbReference type="SAM" id="SignalP"/>
    </source>
</evidence>
<dbReference type="GO" id="GO:0005576">
    <property type="term" value="C:extracellular region"/>
    <property type="evidence" value="ECO:0007669"/>
    <property type="project" value="InterPro"/>
</dbReference>
<feature type="region of interest" description="Disordered" evidence="2">
    <location>
        <begin position="642"/>
        <end position="725"/>
    </location>
</feature>
<keyword evidence="5" id="KW-0378">Hydrolase</keyword>
<dbReference type="Pfam" id="PF01341">
    <property type="entry name" value="Glyco_hydro_6"/>
    <property type="match status" value="1"/>
</dbReference>
<dbReference type="STRING" id="1202772.A0A1V9ZB72"/>
<dbReference type="Gene3D" id="3.20.20.40">
    <property type="entry name" value="1, 4-beta cellobiohydrolase"/>
    <property type="match status" value="1"/>
</dbReference>
<keyword evidence="1 3" id="KW-0732">Signal</keyword>
<feature type="compositionally biased region" description="Low complexity" evidence="2">
    <location>
        <begin position="664"/>
        <end position="685"/>
    </location>
</feature>
<protein>
    <submittedName>
        <fullName evidence="5">Glycoside hydrolase</fullName>
    </submittedName>
</protein>
<dbReference type="PANTHER" id="PTHR34876:SF4">
    <property type="entry name" value="1,4-BETA-D-GLUCAN CELLOBIOHYDROLASE C-RELATED"/>
    <property type="match status" value="1"/>
</dbReference>
<dbReference type="PROSITE" id="PS00562">
    <property type="entry name" value="CBM1_1"/>
    <property type="match status" value="2"/>
</dbReference>
<feature type="domain" description="CBM1" evidence="4">
    <location>
        <begin position="770"/>
        <end position="806"/>
    </location>
</feature>
<dbReference type="PROSITE" id="PS51164">
    <property type="entry name" value="CBM1_2"/>
    <property type="match status" value="4"/>
</dbReference>
<dbReference type="InterPro" id="IPR036434">
    <property type="entry name" value="Beta_cellobiohydrolase_sf"/>
</dbReference>
<keyword evidence="6" id="KW-1185">Reference proteome</keyword>
<gene>
    <name evidence="5" type="ORF">ACHHYP_00228</name>
</gene>
<dbReference type="GO" id="GO:0004553">
    <property type="term" value="F:hydrolase activity, hydrolyzing O-glycosyl compounds"/>
    <property type="evidence" value="ECO:0007669"/>
    <property type="project" value="InterPro"/>
</dbReference>
<feature type="domain" description="CBM1" evidence="4">
    <location>
        <begin position="727"/>
        <end position="763"/>
    </location>
</feature>
<evidence type="ECO:0000259" key="4">
    <source>
        <dbReference type="PROSITE" id="PS51164"/>
    </source>
</evidence>